<dbReference type="Gene3D" id="1.10.510.10">
    <property type="entry name" value="Transferase(Phosphotransferase) domain 1"/>
    <property type="match status" value="1"/>
</dbReference>
<dbReference type="InterPro" id="IPR011990">
    <property type="entry name" value="TPR-like_helical_dom_sf"/>
</dbReference>
<evidence type="ECO:0000313" key="11">
    <source>
        <dbReference type="Proteomes" id="UP001431217"/>
    </source>
</evidence>
<dbReference type="SUPFAM" id="SSF56112">
    <property type="entry name" value="Protein kinase-like (PK-like)"/>
    <property type="match status" value="1"/>
</dbReference>
<dbReference type="PROSITE" id="PS00108">
    <property type="entry name" value="PROTEIN_KINASE_ST"/>
    <property type="match status" value="1"/>
</dbReference>
<feature type="transmembrane region" description="Helical" evidence="8">
    <location>
        <begin position="378"/>
        <end position="399"/>
    </location>
</feature>
<feature type="compositionally biased region" description="Polar residues" evidence="7">
    <location>
        <begin position="286"/>
        <end position="296"/>
    </location>
</feature>
<dbReference type="InterPro" id="IPR019734">
    <property type="entry name" value="TPR_rpt"/>
</dbReference>
<organism evidence="10 11">
    <name type="scientific">Luteimonas galliterrae</name>
    <dbReference type="NCBI Taxonomy" id="2940486"/>
    <lineage>
        <taxon>Bacteria</taxon>
        <taxon>Pseudomonadati</taxon>
        <taxon>Pseudomonadota</taxon>
        <taxon>Gammaproteobacteria</taxon>
        <taxon>Lysobacterales</taxon>
        <taxon>Lysobacteraceae</taxon>
        <taxon>Luteimonas</taxon>
    </lineage>
</organism>
<evidence type="ECO:0000259" key="9">
    <source>
        <dbReference type="PROSITE" id="PS50011"/>
    </source>
</evidence>
<dbReference type="SMART" id="SM00028">
    <property type="entry name" value="TPR"/>
    <property type="match status" value="3"/>
</dbReference>
<dbReference type="InterPro" id="IPR008271">
    <property type="entry name" value="Ser/Thr_kinase_AS"/>
</dbReference>
<keyword evidence="11" id="KW-1185">Reference proteome</keyword>
<evidence type="ECO:0000313" key="10">
    <source>
        <dbReference type="EMBL" id="MCL1635963.1"/>
    </source>
</evidence>
<dbReference type="InterPro" id="IPR011009">
    <property type="entry name" value="Kinase-like_dom_sf"/>
</dbReference>
<dbReference type="SUPFAM" id="SSF48452">
    <property type="entry name" value="TPR-like"/>
    <property type="match status" value="3"/>
</dbReference>
<dbReference type="CDD" id="cd14014">
    <property type="entry name" value="STKc_PknB_like"/>
    <property type="match status" value="1"/>
</dbReference>
<dbReference type="EMBL" id="JAMBEP010000005">
    <property type="protein sequence ID" value="MCL1635963.1"/>
    <property type="molecule type" value="Genomic_DNA"/>
</dbReference>
<keyword evidence="2 6" id="KW-0547">Nucleotide-binding</keyword>
<keyword evidence="8" id="KW-0472">Membrane</keyword>
<dbReference type="InterPro" id="IPR017441">
    <property type="entry name" value="Protein_kinase_ATP_BS"/>
</dbReference>
<feature type="domain" description="Protein kinase" evidence="9">
    <location>
        <begin position="81"/>
        <end position="350"/>
    </location>
</feature>
<evidence type="ECO:0000256" key="3">
    <source>
        <dbReference type="ARBA" id="ARBA00022777"/>
    </source>
</evidence>
<comment type="caution">
    <text evidence="10">The sequence shown here is derived from an EMBL/GenBank/DDBJ whole genome shotgun (WGS) entry which is preliminary data.</text>
</comment>
<keyword evidence="1" id="KW-0808">Transferase</keyword>
<dbReference type="PROSITE" id="PS50005">
    <property type="entry name" value="TPR"/>
    <property type="match status" value="1"/>
</dbReference>
<dbReference type="InterPro" id="IPR000719">
    <property type="entry name" value="Prot_kinase_dom"/>
</dbReference>
<feature type="region of interest" description="Disordered" evidence="7">
    <location>
        <begin position="282"/>
        <end position="307"/>
    </location>
</feature>
<protein>
    <submittedName>
        <fullName evidence="10">Serine/threonine-protein kinase</fullName>
    </submittedName>
</protein>
<evidence type="ECO:0000256" key="8">
    <source>
        <dbReference type="SAM" id="Phobius"/>
    </source>
</evidence>
<evidence type="ECO:0000256" key="6">
    <source>
        <dbReference type="PROSITE-ProRule" id="PRU10141"/>
    </source>
</evidence>
<dbReference type="Gene3D" id="1.25.40.10">
    <property type="entry name" value="Tetratricopeptide repeat domain"/>
    <property type="match status" value="3"/>
</dbReference>
<dbReference type="SMART" id="SM00220">
    <property type="entry name" value="S_TKc"/>
    <property type="match status" value="1"/>
</dbReference>
<evidence type="ECO:0000256" key="1">
    <source>
        <dbReference type="ARBA" id="ARBA00022679"/>
    </source>
</evidence>
<evidence type="ECO:0000256" key="2">
    <source>
        <dbReference type="ARBA" id="ARBA00022741"/>
    </source>
</evidence>
<dbReference type="GO" id="GO:0016301">
    <property type="term" value="F:kinase activity"/>
    <property type="evidence" value="ECO:0007669"/>
    <property type="project" value="UniProtKB-KW"/>
</dbReference>
<keyword evidence="4 6" id="KW-0067">ATP-binding</keyword>
<proteinExistence type="predicted"/>
<dbReference type="PROSITE" id="PS00107">
    <property type="entry name" value="PROTEIN_KINASE_ATP"/>
    <property type="match status" value="1"/>
</dbReference>
<name>A0ABT0MMS4_9GAMM</name>
<dbReference type="PANTHER" id="PTHR43289:SF34">
    <property type="entry name" value="SERINE_THREONINE-PROTEIN KINASE YBDM-RELATED"/>
    <property type="match status" value="1"/>
</dbReference>
<evidence type="ECO:0000256" key="5">
    <source>
        <dbReference type="PROSITE-ProRule" id="PRU00339"/>
    </source>
</evidence>
<keyword evidence="8" id="KW-1133">Transmembrane helix</keyword>
<reference evidence="10 11" key="1">
    <citation type="submission" date="2022-05" db="EMBL/GenBank/DDBJ databases">
        <title>Luteimonas sp. SX5, whole genome shotgun sequencing project.</title>
        <authorList>
            <person name="Zhao G."/>
            <person name="Shen L."/>
        </authorList>
    </citation>
    <scope>NUCLEOTIDE SEQUENCE [LARGE SCALE GENOMIC DNA]</scope>
    <source>
        <strain evidence="10 11">SX5</strain>
    </source>
</reference>
<dbReference type="PANTHER" id="PTHR43289">
    <property type="entry name" value="MITOGEN-ACTIVATED PROTEIN KINASE KINASE KINASE 20-RELATED"/>
    <property type="match status" value="1"/>
</dbReference>
<keyword evidence="3 10" id="KW-0418">Kinase</keyword>
<dbReference type="Gene3D" id="3.30.200.20">
    <property type="entry name" value="Phosphorylase Kinase, domain 1"/>
    <property type="match status" value="1"/>
</dbReference>
<evidence type="ECO:0000256" key="4">
    <source>
        <dbReference type="ARBA" id="ARBA00022840"/>
    </source>
</evidence>
<feature type="repeat" description="TPR" evidence="5">
    <location>
        <begin position="713"/>
        <end position="746"/>
    </location>
</feature>
<evidence type="ECO:0000256" key="7">
    <source>
        <dbReference type="SAM" id="MobiDB-lite"/>
    </source>
</evidence>
<keyword evidence="5" id="KW-0802">TPR repeat</keyword>
<dbReference type="Pfam" id="PF00069">
    <property type="entry name" value="Pkinase"/>
    <property type="match status" value="1"/>
</dbReference>
<gene>
    <name evidence="10" type="ORF">M2650_15170</name>
</gene>
<dbReference type="RefSeq" id="WP_249475941.1">
    <property type="nucleotide sequence ID" value="NZ_JAMBEP010000005.1"/>
</dbReference>
<sequence length="941" mass="102837">MDAGERETWRRADRVLDGLLDLPAAERLAQLESMDLSPALRDRVRRLLSAHERSAGPLDRTFAAGIAIEPQALSGRRLGRWRLDGELGRGGMAVVYRAQAMEGATGQIAAVKVLTLGALAEVGRERFLREQRALLRLRHPYIVPLYDAGVAEDGTPWLAMALVEGERIDQWCGRRGLDAQARIGLALQVGEALSYAHRNLVIHRDMKPSNVLVDEDGHVRLLDFGIARLADDAETEATATGLRALTPEYAAPEQFAGAPPSTAMDVYGLGALLYRLLTGRAPRPQGQRNANTQTLAPSRAARQDPALAPAARRETAKILRGDLDAILMKALAQEPERRYASIEAMTDDLRRWQFRRPVRARAPSAGYRLRKFAARHRLAVAAGAVVAALLGTGVAGVLWQAGRARAAAEESQAQLDYLGSVLDVLAPGTEAMKQPDKRQLIAEVARRARSELAQRPPLLATVELSLGGVAERVGDYAQASDLYRAALQRRRSLFAERSAEVAEARMHWGDALALRDPPDIAAAERELRAAVGVLRAERPGSALLVQALTAWAGKLGDNDRYRQANSVAAEAAALCERPALRDAQSCDQAWLVQGLLAHRAGRPVDAAAPLERLLALRQRRRGEHHADTLFVAGELGKVYARSGQRERGLALLEQVYAQQQRIYHRPTKESLSTLQSLSEVLADMSRFDRALALRQRYLQQARALYGENNGDVAVGYANLGSLYFADGRYAEAADAYRRAQDLYSRLYSPQHAGAMISQGNYADALREQGRAREALPLQQGAAAAMAQLFGEDSTRHAARLSNLARTELLLGDVAAALDHYDRSLAIYRSRQAPGEHSAAVVRAYRSQALLAAARIDEARSEADAALRDIEKLLGREHRYYWESLAFAANAACAEAGDDCAALQRAIAEQLQRQDVPGGARSKLEQAQQAMAIQEAARVSRR</sequence>
<dbReference type="Proteomes" id="UP001431217">
    <property type="component" value="Unassembled WGS sequence"/>
</dbReference>
<accession>A0ABT0MMS4</accession>
<dbReference type="Pfam" id="PF13424">
    <property type="entry name" value="TPR_12"/>
    <property type="match status" value="2"/>
</dbReference>
<feature type="binding site" evidence="6">
    <location>
        <position position="112"/>
    </location>
    <ligand>
        <name>ATP</name>
        <dbReference type="ChEBI" id="CHEBI:30616"/>
    </ligand>
</feature>
<dbReference type="PROSITE" id="PS50011">
    <property type="entry name" value="PROTEIN_KINASE_DOM"/>
    <property type="match status" value="1"/>
</dbReference>
<keyword evidence="8" id="KW-0812">Transmembrane</keyword>